<dbReference type="EMBL" id="BMYZ01000002">
    <property type="protein sequence ID" value="GGY77604.1"/>
    <property type="molecule type" value="Genomic_DNA"/>
</dbReference>
<dbReference type="SUPFAM" id="SSF55073">
    <property type="entry name" value="Nucleotide cyclase"/>
    <property type="match status" value="1"/>
</dbReference>
<dbReference type="PROSITE" id="PS50883">
    <property type="entry name" value="EAL"/>
    <property type="match status" value="1"/>
</dbReference>
<dbReference type="Pfam" id="PF13185">
    <property type="entry name" value="GAF_2"/>
    <property type="match status" value="1"/>
</dbReference>
<comment type="caution">
    <text evidence="5">The sequence shown here is derived from an EMBL/GenBank/DDBJ whole genome shotgun (WGS) entry which is preliminary data.</text>
</comment>
<feature type="domain" description="PAC" evidence="2">
    <location>
        <begin position="268"/>
        <end position="320"/>
    </location>
</feature>
<dbReference type="InterPro" id="IPR029016">
    <property type="entry name" value="GAF-like_dom_sf"/>
</dbReference>
<reference evidence="6" key="1">
    <citation type="journal article" date="2019" name="Int. J. Syst. Evol. Microbiol.">
        <title>The Global Catalogue of Microorganisms (GCM) 10K type strain sequencing project: providing services to taxonomists for standard genome sequencing and annotation.</title>
        <authorList>
            <consortium name="The Broad Institute Genomics Platform"/>
            <consortium name="The Broad Institute Genome Sequencing Center for Infectious Disease"/>
            <person name="Wu L."/>
            <person name="Ma J."/>
        </authorList>
    </citation>
    <scope>NUCLEOTIDE SEQUENCE [LARGE SCALE GENOMIC DNA]</scope>
    <source>
        <strain evidence="6">KCTC 32239</strain>
    </source>
</reference>
<dbReference type="SMART" id="SM00091">
    <property type="entry name" value="PAS"/>
    <property type="match status" value="2"/>
</dbReference>
<dbReference type="InterPro" id="IPR000700">
    <property type="entry name" value="PAS-assoc_C"/>
</dbReference>
<protein>
    <recommendedName>
        <fullName evidence="7">Diguanylate cyclase</fullName>
    </recommendedName>
</protein>
<evidence type="ECO:0000259" key="4">
    <source>
        <dbReference type="PROSITE" id="PS50887"/>
    </source>
</evidence>
<dbReference type="SMART" id="SM00052">
    <property type="entry name" value="EAL"/>
    <property type="match status" value="1"/>
</dbReference>
<dbReference type="InterPro" id="IPR043128">
    <property type="entry name" value="Rev_trsase/Diguanyl_cyclase"/>
</dbReference>
<evidence type="ECO:0000259" key="2">
    <source>
        <dbReference type="PROSITE" id="PS50113"/>
    </source>
</evidence>
<dbReference type="InterPro" id="IPR000160">
    <property type="entry name" value="GGDEF_dom"/>
</dbReference>
<dbReference type="SMART" id="SM00267">
    <property type="entry name" value="GGDEF"/>
    <property type="match status" value="1"/>
</dbReference>
<evidence type="ECO:0000259" key="3">
    <source>
        <dbReference type="PROSITE" id="PS50883"/>
    </source>
</evidence>
<dbReference type="Pfam" id="PF13426">
    <property type="entry name" value="PAS_9"/>
    <property type="match status" value="1"/>
</dbReference>
<evidence type="ECO:0008006" key="7">
    <source>
        <dbReference type="Google" id="ProtNLM"/>
    </source>
</evidence>
<feature type="domain" description="PAS" evidence="1">
    <location>
        <begin position="483"/>
        <end position="529"/>
    </location>
</feature>
<dbReference type="InterPro" id="IPR003018">
    <property type="entry name" value="GAF"/>
</dbReference>
<dbReference type="SUPFAM" id="SSF141868">
    <property type="entry name" value="EAL domain-like"/>
    <property type="match status" value="1"/>
</dbReference>
<dbReference type="Proteomes" id="UP000619761">
    <property type="component" value="Unassembled WGS sequence"/>
</dbReference>
<dbReference type="SMART" id="SM00086">
    <property type="entry name" value="PAC"/>
    <property type="match status" value="3"/>
</dbReference>
<dbReference type="PANTHER" id="PTHR44757:SF2">
    <property type="entry name" value="BIOFILM ARCHITECTURE MAINTENANCE PROTEIN MBAA"/>
    <property type="match status" value="1"/>
</dbReference>
<dbReference type="CDD" id="cd00130">
    <property type="entry name" value="PAS"/>
    <property type="match status" value="2"/>
</dbReference>
<sequence>MKSDIPADFIELYRRAKAHIDSQMDFDDSITDPAELKLQREIKIYQTALKLQRDELRTREIDLYLQNRLIETSQAITHVGSVEMDVATRTLRWSAETYRIHDTTPEEFNPSLQDNLEYYTPESRPIIAAALKAALEEGKVFDLEVEKYTLKGRKIAIRTTCIPTYENGKIVKFMGIYQDITERKLKEKLIQEKENLLSESQRIAHIGSWSWDLINHSVIWSDETYGIYGLNPKHFTPTRKAFFSVIHPEDRPAITQWWNQCLTGEAATELEFRIVRPDGNVRFINGRGNLERDKNGHPHRMMGTVQDITERKQTELYQQHQSRILGMMAEKIPLDVLLGTMARDIEYINPSMRCTILLLDEYGQHLNHCAAPSMPDAFIKTIDGETIGLGRGSCGTAAFTGERVIVENISTHPWWSSYKEVALEAGLEACWSQPILSSGGKVLGTFAIYHHRPCEPSPVDIRLIETEARLAALAIEKSKDRTSLELAASVFVHAREGIMITDAQAKIVDVNETFSQITGYTRAEVIGQNPRILQSGRHSPDFYKQLWSDLAQNGFWSGEIWNKRKNGEIFAEMQTISTVTDSTGKPANYVSLFTDITPIKEHQQQLEYIAHYDALTRLPNRVLLGDRLKQAIAHSHRVQSSLAVLYIDLDGFKSINDNHGHDVGDQLLVTVAARWSDALREGDTLARIGGDEFIVILVDLEHNRDYELILQRLLAAAAEPIVVNKDPLRVSASIGVTIYPQDGADADQLMRHADQAMYLAKQAGKNCFHLFDVAKDVAVKTHRESLDHIRQGLEKREFVLHYQPKVNMRSGKVIGLEALIRWQHPERGLLPPSTFLPIIEEHSFSIDLGDWVINQALFQMSEWRSQGLNLPVSVNVGAFQLQKGHFVDRLRQQLAAHSDVPPENLELEILETSALEDITDIADLMQQCRQLGVHFAVDDFGTGYSSLTYLKRLPAELLKIDQSFVRDMLDDPDDLAIVKGVIGLAKAFHRQVIAEGVETVAHGHLLLAHDCELAQGYGIARPMPASAIPEWVANWQPDAAWTNNPPPN</sequence>
<dbReference type="CDD" id="cd01949">
    <property type="entry name" value="GGDEF"/>
    <property type="match status" value="1"/>
</dbReference>
<feature type="domain" description="PAC" evidence="2">
    <location>
        <begin position="141"/>
        <end position="192"/>
    </location>
</feature>
<dbReference type="RefSeq" id="WP_189418697.1">
    <property type="nucleotide sequence ID" value="NZ_BMYZ01000002.1"/>
</dbReference>
<name>A0ABQ3B3P9_9GAMM</name>
<dbReference type="Gene3D" id="3.30.450.20">
    <property type="entry name" value="PAS domain"/>
    <property type="match status" value="3"/>
</dbReference>
<dbReference type="CDD" id="cd01948">
    <property type="entry name" value="EAL"/>
    <property type="match status" value="1"/>
</dbReference>
<dbReference type="Gene3D" id="2.10.70.100">
    <property type="match status" value="1"/>
</dbReference>
<dbReference type="SUPFAM" id="SSF55785">
    <property type="entry name" value="PYP-like sensor domain (PAS domain)"/>
    <property type="match status" value="3"/>
</dbReference>
<dbReference type="Pfam" id="PF00563">
    <property type="entry name" value="EAL"/>
    <property type="match status" value="1"/>
</dbReference>
<dbReference type="InterPro" id="IPR013655">
    <property type="entry name" value="PAS_fold_3"/>
</dbReference>
<feature type="domain" description="EAL" evidence="3">
    <location>
        <begin position="782"/>
        <end position="1036"/>
    </location>
</feature>
<dbReference type="InterPro" id="IPR029787">
    <property type="entry name" value="Nucleotide_cyclase"/>
</dbReference>
<feature type="domain" description="PAC" evidence="2">
    <location>
        <begin position="556"/>
        <end position="608"/>
    </location>
</feature>
<dbReference type="NCBIfam" id="TIGR00254">
    <property type="entry name" value="GGDEF"/>
    <property type="match status" value="1"/>
</dbReference>
<dbReference type="InterPro" id="IPR035919">
    <property type="entry name" value="EAL_sf"/>
</dbReference>
<dbReference type="InterPro" id="IPR001633">
    <property type="entry name" value="EAL_dom"/>
</dbReference>
<dbReference type="InterPro" id="IPR052155">
    <property type="entry name" value="Biofilm_reg_signaling"/>
</dbReference>
<dbReference type="InterPro" id="IPR000014">
    <property type="entry name" value="PAS"/>
</dbReference>
<evidence type="ECO:0000313" key="6">
    <source>
        <dbReference type="Proteomes" id="UP000619761"/>
    </source>
</evidence>
<dbReference type="SUPFAM" id="SSF55781">
    <property type="entry name" value="GAF domain-like"/>
    <property type="match status" value="1"/>
</dbReference>
<feature type="domain" description="GGDEF" evidence="4">
    <location>
        <begin position="640"/>
        <end position="773"/>
    </location>
</feature>
<dbReference type="InterPro" id="IPR001610">
    <property type="entry name" value="PAC"/>
</dbReference>
<proteinExistence type="predicted"/>
<dbReference type="Gene3D" id="3.30.70.270">
    <property type="match status" value="1"/>
</dbReference>
<gene>
    <name evidence="5" type="ORF">GCM10011613_22730</name>
</gene>
<accession>A0ABQ3B3P9</accession>
<dbReference type="SMART" id="SM00065">
    <property type="entry name" value="GAF"/>
    <property type="match status" value="1"/>
</dbReference>
<evidence type="ECO:0000259" key="1">
    <source>
        <dbReference type="PROSITE" id="PS50112"/>
    </source>
</evidence>
<dbReference type="PROSITE" id="PS50112">
    <property type="entry name" value="PAS"/>
    <property type="match status" value="1"/>
</dbReference>
<evidence type="ECO:0000313" key="5">
    <source>
        <dbReference type="EMBL" id="GGY77604.1"/>
    </source>
</evidence>
<dbReference type="PROSITE" id="PS50113">
    <property type="entry name" value="PAC"/>
    <property type="match status" value="3"/>
</dbReference>
<dbReference type="Gene3D" id="3.20.20.450">
    <property type="entry name" value="EAL domain"/>
    <property type="match status" value="1"/>
</dbReference>
<dbReference type="Pfam" id="PF00990">
    <property type="entry name" value="GGDEF"/>
    <property type="match status" value="1"/>
</dbReference>
<dbReference type="PANTHER" id="PTHR44757">
    <property type="entry name" value="DIGUANYLATE CYCLASE DGCP"/>
    <property type="match status" value="1"/>
</dbReference>
<dbReference type="PROSITE" id="PS50887">
    <property type="entry name" value="GGDEF"/>
    <property type="match status" value="1"/>
</dbReference>
<keyword evidence="6" id="KW-1185">Reference proteome</keyword>
<dbReference type="NCBIfam" id="TIGR00229">
    <property type="entry name" value="sensory_box"/>
    <property type="match status" value="2"/>
</dbReference>
<dbReference type="Pfam" id="PF08447">
    <property type="entry name" value="PAS_3"/>
    <property type="match status" value="2"/>
</dbReference>
<dbReference type="Gene3D" id="3.30.450.40">
    <property type="match status" value="1"/>
</dbReference>
<organism evidence="5 6">
    <name type="scientific">Cellvibrio zantedeschiae</name>
    <dbReference type="NCBI Taxonomy" id="1237077"/>
    <lineage>
        <taxon>Bacteria</taxon>
        <taxon>Pseudomonadati</taxon>
        <taxon>Pseudomonadota</taxon>
        <taxon>Gammaproteobacteria</taxon>
        <taxon>Cellvibrionales</taxon>
        <taxon>Cellvibrionaceae</taxon>
        <taxon>Cellvibrio</taxon>
    </lineage>
</organism>
<dbReference type="InterPro" id="IPR035965">
    <property type="entry name" value="PAS-like_dom_sf"/>
</dbReference>